<organism evidence="3 4">
    <name type="scientific">Paractinoplanes pyxinae</name>
    <dbReference type="NCBI Taxonomy" id="2997416"/>
    <lineage>
        <taxon>Bacteria</taxon>
        <taxon>Bacillati</taxon>
        <taxon>Actinomycetota</taxon>
        <taxon>Actinomycetes</taxon>
        <taxon>Micromonosporales</taxon>
        <taxon>Micromonosporaceae</taxon>
        <taxon>Paractinoplanes</taxon>
    </lineage>
</organism>
<evidence type="ECO:0000256" key="1">
    <source>
        <dbReference type="SAM" id="Coils"/>
    </source>
</evidence>
<reference evidence="3" key="1">
    <citation type="submission" date="2022-11" db="EMBL/GenBank/DDBJ databases">
        <authorList>
            <person name="Somphong A."/>
            <person name="Phongsopitanun W."/>
        </authorList>
    </citation>
    <scope>NUCLEOTIDE SEQUENCE</scope>
    <source>
        <strain evidence="3">Pm04-4</strain>
    </source>
</reference>
<comment type="caution">
    <text evidence="3">The sequence shown here is derived from an EMBL/GenBank/DDBJ whole genome shotgun (WGS) entry which is preliminary data.</text>
</comment>
<gene>
    <name evidence="3" type="ORF">OWR29_25215</name>
</gene>
<evidence type="ECO:0000313" key="3">
    <source>
        <dbReference type="EMBL" id="MCY1141311.1"/>
    </source>
</evidence>
<keyword evidence="1" id="KW-0175">Coiled coil</keyword>
<accession>A0ABT4B491</accession>
<proteinExistence type="predicted"/>
<protein>
    <submittedName>
        <fullName evidence="3">Uncharacterized protein</fullName>
    </submittedName>
</protein>
<evidence type="ECO:0000256" key="2">
    <source>
        <dbReference type="SAM" id="MobiDB-lite"/>
    </source>
</evidence>
<evidence type="ECO:0000313" key="4">
    <source>
        <dbReference type="Proteomes" id="UP001151002"/>
    </source>
</evidence>
<dbReference type="RefSeq" id="WP_267565700.1">
    <property type="nucleotide sequence ID" value="NZ_JAPNTZ010000009.1"/>
</dbReference>
<sequence length="398" mass="44708">MKANQEFNPIVSVAMLPVWGTMVSAATDSTHTASVFVAVADGPDEAATGSRTSPRLRDRIRRRYWHYELDLTHHPVVLRFSLPAKEEAFAFTATVTLLWAIRNPVEVALLGIRDLKPVIWTFLNQALRGVSRQFGIEEISSAEVEMRLHLEKEAGELGFGLRLPMVAVSLQLDEDTERYLSQRIQTGREGNLAGDRHGLAERVAQHEKVEAEWRSRLEQAQAEWRGELAVVLGDLEQAQAAHQRELERALAQHRRELDAAQAEHARTVERLNTDHETSLKAQRLGFYRDALDGGNHDVMVLQLIENPGDIGSVLRLIEAGSDKHFTRSREILDELLQHQLAGASDVDELTQHTIGELRSALSAAAPRTSKVIKEGVHERVRTEERETHADRIIEQTTT</sequence>
<feature type="region of interest" description="Disordered" evidence="2">
    <location>
        <begin position="378"/>
        <end position="398"/>
    </location>
</feature>
<dbReference type="Proteomes" id="UP001151002">
    <property type="component" value="Unassembled WGS sequence"/>
</dbReference>
<keyword evidence="4" id="KW-1185">Reference proteome</keyword>
<dbReference type="EMBL" id="JAPNTZ010000009">
    <property type="protein sequence ID" value="MCY1141311.1"/>
    <property type="molecule type" value="Genomic_DNA"/>
</dbReference>
<feature type="coiled-coil region" evidence="1">
    <location>
        <begin position="203"/>
        <end position="270"/>
    </location>
</feature>
<name>A0ABT4B491_9ACTN</name>